<reference evidence="4 5" key="1">
    <citation type="submission" date="2018-09" db="EMBL/GenBank/DDBJ databases">
        <authorList>
            <person name="Tagini F."/>
        </authorList>
    </citation>
    <scope>NUCLEOTIDE SEQUENCE [LARGE SCALE GENOMIC DNA]</scope>
    <source>
        <strain evidence="3 4">MK4</strain>
        <strain evidence="2 5">MK42</strain>
    </source>
</reference>
<evidence type="ECO:0000313" key="4">
    <source>
        <dbReference type="Proteomes" id="UP000271464"/>
    </source>
</evidence>
<evidence type="ECO:0000313" key="5">
    <source>
        <dbReference type="Proteomes" id="UP000279331"/>
    </source>
</evidence>
<evidence type="ECO:0000313" key="3">
    <source>
        <dbReference type="EMBL" id="VAZ86884.1"/>
    </source>
</evidence>
<evidence type="ECO:0000313" key="2">
    <source>
        <dbReference type="EMBL" id="VAZ81538.1"/>
    </source>
</evidence>
<name>A0AB38ULL5_9MYCO</name>
<proteinExistence type="predicted"/>
<feature type="region of interest" description="Disordered" evidence="1">
    <location>
        <begin position="86"/>
        <end position="105"/>
    </location>
</feature>
<evidence type="ECO:0000256" key="1">
    <source>
        <dbReference type="SAM" id="MobiDB-lite"/>
    </source>
</evidence>
<gene>
    <name evidence="2" type="ORF">LAUMK42_00340</name>
    <name evidence="3" type="ORF">LAUMK4_00125</name>
</gene>
<comment type="caution">
    <text evidence="2">The sequence shown here is derived from an EMBL/GenBank/DDBJ whole genome shotgun (WGS) entry which is preliminary data.</text>
</comment>
<organism evidence="2 5">
    <name type="scientific">Mycobacterium persicum</name>
    <dbReference type="NCBI Taxonomy" id="1487726"/>
    <lineage>
        <taxon>Bacteria</taxon>
        <taxon>Bacillati</taxon>
        <taxon>Actinomycetota</taxon>
        <taxon>Actinomycetes</taxon>
        <taxon>Mycobacteriales</taxon>
        <taxon>Mycobacteriaceae</taxon>
        <taxon>Mycobacterium</taxon>
    </lineage>
</organism>
<dbReference type="Proteomes" id="UP000279331">
    <property type="component" value="Unassembled WGS sequence"/>
</dbReference>
<dbReference type="AlphaFoldDB" id="A0AB38ULL5"/>
<dbReference type="RefSeq" id="WP_075545141.1">
    <property type="nucleotide sequence ID" value="NZ_UPHL01000011.1"/>
</dbReference>
<protein>
    <submittedName>
        <fullName evidence="2">Uncharacterized protein</fullName>
    </submittedName>
</protein>
<dbReference type="EMBL" id="UPHM01000002">
    <property type="protein sequence ID" value="VAZ86884.1"/>
    <property type="molecule type" value="Genomic_DNA"/>
</dbReference>
<accession>A0AB38ULL5</accession>
<sequence length="105" mass="9655">MAEPSGAAAFATRLAARAVATITAIADKNGVAAAAAPGPNAETADSTRIAAVPAVTDEYAAAATGPAHAGDAVTLAGATGATGTAIADPSGCAARPANTAGPAAQ</sequence>
<keyword evidence="4" id="KW-1185">Reference proteome</keyword>
<dbReference type="EMBL" id="UPHL01000011">
    <property type="protein sequence ID" value="VAZ81538.1"/>
    <property type="molecule type" value="Genomic_DNA"/>
</dbReference>
<dbReference type="Proteomes" id="UP000271464">
    <property type="component" value="Unassembled WGS sequence"/>
</dbReference>